<organism evidence="5 6">
    <name type="scientific">Variovorax beijingensis</name>
    <dbReference type="NCBI Taxonomy" id="2496117"/>
    <lineage>
        <taxon>Bacteria</taxon>
        <taxon>Pseudomonadati</taxon>
        <taxon>Pseudomonadota</taxon>
        <taxon>Betaproteobacteria</taxon>
        <taxon>Burkholderiales</taxon>
        <taxon>Comamonadaceae</taxon>
        <taxon>Variovorax</taxon>
    </lineage>
</organism>
<comment type="caution">
    <text evidence="5">The sequence shown here is derived from an EMBL/GenBank/DDBJ whole genome shotgun (WGS) entry which is preliminary data.</text>
</comment>
<dbReference type="NCBIfam" id="NF004780">
    <property type="entry name" value="PRK06126.1"/>
    <property type="match status" value="1"/>
</dbReference>
<accession>A0A3P3EV91</accession>
<dbReference type="InterPro" id="IPR002938">
    <property type="entry name" value="FAD-bd"/>
</dbReference>
<evidence type="ECO:0000256" key="2">
    <source>
        <dbReference type="ARBA" id="ARBA00022630"/>
    </source>
</evidence>
<evidence type="ECO:0000259" key="4">
    <source>
        <dbReference type="Pfam" id="PF01494"/>
    </source>
</evidence>
<dbReference type="RefSeq" id="WP_124957552.1">
    <property type="nucleotide sequence ID" value="NZ_CBFHCE010000002.1"/>
</dbReference>
<dbReference type="AlphaFoldDB" id="A0A3P3EV91"/>
<keyword evidence="5" id="KW-0503">Monooxygenase</keyword>
<gene>
    <name evidence="5" type="ORF">EH244_06120</name>
</gene>
<proteinExistence type="predicted"/>
<dbReference type="GO" id="GO:0016709">
    <property type="term" value="F:oxidoreductase activity, acting on paired donors, with incorporation or reduction of molecular oxygen, NAD(P)H as one donor, and incorporation of one atom of oxygen"/>
    <property type="evidence" value="ECO:0007669"/>
    <property type="project" value="UniProtKB-ARBA"/>
</dbReference>
<dbReference type="SUPFAM" id="SSF51905">
    <property type="entry name" value="FAD/NAD(P)-binding domain"/>
    <property type="match status" value="1"/>
</dbReference>
<dbReference type="PRINTS" id="PR00420">
    <property type="entry name" value="RNGMNOXGNASE"/>
</dbReference>
<dbReference type="GO" id="GO:0071949">
    <property type="term" value="F:FAD binding"/>
    <property type="evidence" value="ECO:0007669"/>
    <property type="project" value="InterPro"/>
</dbReference>
<dbReference type="Pfam" id="PF01494">
    <property type="entry name" value="FAD_binding_3"/>
    <property type="match status" value="1"/>
</dbReference>
<dbReference type="Gene3D" id="3.40.30.120">
    <property type="match status" value="1"/>
</dbReference>
<protein>
    <submittedName>
        <fullName evidence="5">Monooxygenase</fullName>
    </submittedName>
</protein>
<dbReference type="EMBL" id="RQXU01000003">
    <property type="protein sequence ID" value="RRH90325.1"/>
    <property type="molecule type" value="Genomic_DNA"/>
</dbReference>
<dbReference type="Gene3D" id="3.30.9.10">
    <property type="entry name" value="D-Amino Acid Oxidase, subunit A, domain 2"/>
    <property type="match status" value="1"/>
</dbReference>
<dbReference type="PANTHER" id="PTHR43004">
    <property type="entry name" value="TRK SYSTEM POTASSIUM UPTAKE PROTEIN"/>
    <property type="match status" value="1"/>
</dbReference>
<keyword evidence="5" id="KW-0560">Oxidoreductase</keyword>
<reference evidence="5 6" key="1">
    <citation type="submission" date="2018-11" db="EMBL/GenBank/DDBJ databases">
        <title>The genome of Variovorax sp T529.</title>
        <authorList>
            <person name="Gao J."/>
        </authorList>
    </citation>
    <scope>NUCLEOTIDE SEQUENCE [LARGE SCALE GENOMIC DNA]</scope>
    <source>
        <strain evidence="5 6">T529</strain>
    </source>
</reference>
<dbReference type="Gene3D" id="3.50.50.60">
    <property type="entry name" value="FAD/NAD(P)-binding domain"/>
    <property type="match status" value="1"/>
</dbReference>
<keyword evidence="2" id="KW-0285">Flavoprotein</keyword>
<dbReference type="Proteomes" id="UP000271590">
    <property type="component" value="Unassembled WGS sequence"/>
</dbReference>
<comment type="cofactor">
    <cofactor evidence="1">
        <name>FAD</name>
        <dbReference type="ChEBI" id="CHEBI:57692"/>
    </cofactor>
</comment>
<sequence>MKTELKTRVLVVGGGPVGLTIAMDLAQRGIDVVVAEIRHRGEPPSVKCNHVSARSMEIFRRLGVAKALREAGLPADYPNDVAYRSAVTGTELSRIPIPARKDRYTATGGPDTWWPTPEPPHRINQIFLEPVIFAHAESTAGVRILNRTQIDGFAQDVEGVDATATNLDTGETLRIRCDFMIGCDGGKSMVRKQIGAKLSGTDVVGRVQSTYFRAPALLGLLKNKPAWATFALNTRRCGNVYAIDGKETWLVHNYLHADETFDSVDRDWALRTILGVGPGFEYEIITKEDWIGRRLVADKFRERRVFICGDASHLWIPMAGYGMNAGLADAMNLSWTLAAYLEGWAGEGILDAYEAERLPITEQVSQFAMNHALALQAQREGVPQDIEKEGPEGDAVREAAGRALYELNVQQYCCGGLNFGYFYDKSPLIAYDQESPPAYTMSTFTPSTVPGCRTPHVWLKDGSSLYDVLGSGYAIIRKDPSVDVAPLLAAAEKHGVPMKVVDLDAREGAEVYDHALVLSRPDQHVAWRGNACPAECEALVDRIRGALGKNGRAAAESSAAIIAA</sequence>
<evidence type="ECO:0000256" key="1">
    <source>
        <dbReference type="ARBA" id="ARBA00001974"/>
    </source>
</evidence>
<keyword evidence="3" id="KW-0274">FAD</keyword>
<feature type="domain" description="FAD-binding" evidence="4">
    <location>
        <begin position="6"/>
        <end position="368"/>
    </location>
</feature>
<evidence type="ECO:0000256" key="3">
    <source>
        <dbReference type="ARBA" id="ARBA00022827"/>
    </source>
</evidence>
<name>A0A3P3EV91_9BURK</name>
<dbReference type="PANTHER" id="PTHR43004:SF19">
    <property type="entry name" value="BINDING MONOOXYGENASE, PUTATIVE (JCVI)-RELATED"/>
    <property type="match status" value="1"/>
</dbReference>
<evidence type="ECO:0000313" key="6">
    <source>
        <dbReference type="Proteomes" id="UP000271590"/>
    </source>
</evidence>
<dbReference type="InterPro" id="IPR050641">
    <property type="entry name" value="RIFMO-like"/>
</dbReference>
<dbReference type="Pfam" id="PF21274">
    <property type="entry name" value="Rng_hyd_C"/>
    <property type="match status" value="1"/>
</dbReference>
<evidence type="ECO:0000313" key="5">
    <source>
        <dbReference type="EMBL" id="RRH90325.1"/>
    </source>
</evidence>
<dbReference type="InterPro" id="IPR036188">
    <property type="entry name" value="FAD/NAD-bd_sf"/>
</dbReference>